<dbReference type="Proteomes" id="UP001596119">
    <property type="component" value="Unassembled WGS sequence"/>
</dbReference>
<feature type="non-terminal residue" evidence="6">
    <location>
        <position position="1"/>
    </location>
</feature>
<dbReference type="InterPro" id="IPR036263">
    <property type="entry name" value="Chorismate_II_sf"/>
</dbReference>
<protein>
    <recommendedName>
        <fullName evidence="2">chorismate mutase</fullName>
        <ecNumber evidence="2">5.4.99.5</ecNumber>
    </recommendedName>
</protein>
<dbReference type="InterPro" id="IPR008240">
    <property type="entry name" value="Chorismate_mutase_periplasmic"/>
</dbReference>
<dbReference type="SUPFAM" id="SSF48600">
    <property type="entry name" value="Chorismate mutase II"/>
    <property type="match status" value="1"/>
</dbReference>
<evidence type="ECO:0000313" key="7">
    <source>
        <dbReference type="Proteomes" id="UP001596119"/>
    </source>
</evidence>
<dbReference type="RefSeq" id="WP_379570583.1">
    <property type="nucleotide sequence ID" value="NZ_JBHSQK010000090.1"/>
</dbReference>
<dbReference type="Gene3D" id="1.20.59.10">
    <property type="entry name" value="Chorismate mutase"/>
    <property type="match status" value="1"/>
</dbReference>
<dbReference type="NCBIfam" id="TIGR01806">
    <property type="entry name" value="CM_mono2"/>
    <property type="match status" value="1"/>
</dbReference>
<keyword evidence="3" id="KW-0732">Signal</keyword>
<dbReference type="PANTHER" id="PTHR38041:SF2">
    <property type="entry name" value="SECRETED CHORISMATE MUTASE"/>
    <property type="match status" value="1"/>
</dbReference>
<evidence type="ECO:0000259" key="5">
    <source>
        <dbReference type="PROSITE" id="PS51168"/>
    </source>
</evidence>
<evidence type="ECO:0000256" key="1">
    <source>
        <dbReference type="ARBA" id="ARBA00004817"/>
    </source>
</evidence>
<dbReference type="InterPro" id="IPR002701">
    <property type="entry name" value="CM_II_prokaryot"/>
</dbReference>
<accession>A0ABW1IH57</accession>
<dbReference type="PANTHER" id="PTHR38041">
    <property type="entry name" value="CHORISMATE MUTASE"/>
    <property type="match status" value="1"/>
</dbReference>
<reference evidence="7" key="1">
    <citation type="journal article" date="2019" name="Int. J. Syst. Evol. Microbiol.">
        <title>The Global Catalogue of Microorganisms (GCM) 10K type strain sequencing project: providing services to taxonomists for standard genome sequencing and annotation.</title>
        <authorList>
            <consortium name="The Broad Institute Genomics Platform"/>
            <consortium name="The Broad Institute Genome Sequencing Center for Infectious Disease"/>
            <person name="Wu L."/>
            <person name="Ma J."/>
        </authorList>
    </citation>
    <scope>NUCLEOTIDE SEQUENCE [LARGE SCALE GENOMIC DNA]</scope>
    <source>
        <strain evidence="7">CGMCC 4.7397</strain>
    </source>
</reference>
<dbReference type="InterPro" id="IPR051331">
    <property type="entry name" value="Chorismate_mutase-related"/>
</dbReference>
<dbReference type="SMART" id="SM00830">
    <property type="entry name" value="CM_2"/>
    <property type="match status" value="1"/>
</dbReference>
<sequence length="196" mass="20261">GTRTAGGVAGLVVTAAVVAGCGQPTTPSTEVSGPLTDGLAQVVQLAAQRAAVSDQVAAAKFGTGQPVTDPDREAVVVAEARAQAGRDGVDPEWVARVVADQIAASTRVQNDLLQQWTEHPDSRPAERPDLALVRPEITRISNALVHALKVAEPARAQANCSSRLASVVQEQSRALDGIHAAALERAVRSVCDDAPN</sequence>
<keyword evidence="4 6" id="KW-0413">Isomerase</keyword>
<dbReference type="PROSITE" id="PS51168">
    <property type="entry name" value="CHORISMATE_MUT_2"/>
    <property type="match status" value="1"/>
</dbReference>
<keyword evidence="7" id="KW-1185">Reference proteome</keyword>
<proteinExistence type="predicted"/>
<gene>
    <name evidence="6" type="primary">aroQ</name>
    <name evidence="6" type="ORF">ACFQH9_27665</name>
</gene>
<feature type="domain" description="Chorismate mutase" evidence="5">
    <location>
        <begin position="22"/>
        <end position="113"/>
    </location>
</feature>
<dbReference type="EMBL" id="JBHSQK010000090">
    <property type="protein sequence ID" value="MFC5952048.1"/>
    <property type="molecule type" value="Genomic_DNA"/>
</dbReference>
<dbReference type="InterPro" id="IPR036979">
    <property type="entry name" value="CM_dom_sf"/>
</dbReference>
<name>A0ABW1IH57_9PSEU</name>
<dbReference type="EC" id="5.4.99.5" evidence="2"/>
<evidence type="ECO:0000256" key="2">
    <source>
        <dbReference type="ARBA" id="ARBA00012404"/>
    </source>
</evidence>
<dbReference type="Pfam" id="PF01817">
    <property type="entry name" value="CM_2"/>
    <property type="match status" value="1"/>
</dbReference>
<evidence type="ECO:0000313" key="6">
    <source>
        <dbReference type="EMBL" id="MFC5952048.1"/>
    </source>
</evidence>
<comment type="caution">
    <text evidence="6">The sequence shown here is derived from an EMBL/GenBank/DDBJ whole genome shotgun (WGS) entry which is preliminary data.</text>
</comment>
<evidence type="ECO:0000256" key="4">
    <source>
        <dbReference type="ARBA" id="ARBA00023235"/>
    </source>
</evidence>
<dbReference type="GO" id="GO:0004106">
    <property type="term" value="F:chorismate mutase activity"/>
    <property type="evidence" value="ECO:0007669"/>
    <property type="project" value="UniProtKB-EC"/>
</dbReference>
<organism evidence="6 7">
    <name type="scientific">Pseudonocardia lutea</name>
    <dbReference type="NCBI Taxonomy" id="2172015"/>
    <lineage>
        <taxon>Bacteria</taxon>
        <taxon>Bacillati</taxon>
        <taxon>Actinomycetota</taxon>
        <taxon>Actinomycetes</taxon>
        <taxon>Pseudonocardiales</taxon>
        <taxon>Pseudonocardiaceae</taxon>
        <taxon>Pseudonocardia</taxon>
    </lineage>
</organism>
<comment type="pathway">
    <text evidence="1">Metabolic intermediate biosynthesis; prephenate biosynthesis; prephenate from chorismate: step 1/1.</text>
</comment>
<evidence type="ECO:0000256" key="3">
    <source>
        <dbReference type="ARBA" id="ARBA00022729"/>
    </source>
</evidence>